<dbReference type="Pfam" id="PF07729">
    <property type="entry name" value="FCD"/>
    <property type="match status" value="1"/>
</dbReference>
<dbReference type="KEGG" id="spap:H3Z74_00430"/>
<evidence type="ECO:0000313" key="5">
    <source>
        <dbReference type="EMBL" id="QNQ09765.1"/>
    </source>
</evidence>
<keyword evidence="2" id="KW-0238">DNA-binding</keyword>
<dbReference type="Proteomes" id="UP000516148">
    <property type="component" value="Chromosome"/>
</dbReference>
<keyword evidence="1" id="KW-0805">Transcription regulation</keyword>
<dbReference type="InterPro" id="IPR008920">
    <property type="entry name" value="TF_FadR/GntR_C"/>
</dbReference>
<protein>
    <submittedName>
        <fullName evidence="5">FadR family transcriptional regulator</fullName>
    </submittedName>
</protein>
<evidence type="ECO:0000256" key="2">
    <source>
        <dbReference type="ARBA" id="ARBA00023125"/>
    </source>
</evidence>
<evidence type="ECO:0000313" key="6">
    <source>
        <dbReference type="Proteomes" id="UP000516148"/>
    </source>
</evidence>
<evidence type="ECO:0000256" key="3">
    <source>
        <dbReference type="ARBA" id="ARBA00023163"/>
    </source>
</evidence>
<dbReference type="SUPFAM" id="SSF48008">
    <property type="entry name" value="GntR ligand-binding domain-like"/>
    <property type="match status" value="1"/>
</dbReference>
<dbReference type="CDD" id="cd07377">
    <property type="entry name" value="WHTH_GntR"/>
    <property type="match status" value="1"/>
</dbReference>
<evidence type="ECO:0000256" key="1">
    <source>
        <dbReference type="ARBA" id="ARBA00023015"/>
    </source>
</evidence>
<feature type="domain" description="HTH gntR-type" evidence="4">
    <location>
        <begin position="7"/>
        <end position="75"/>
    </location>
</feature>
<dbReference type="InterPro" id="IPR036388">
    <property type="entry name" value="WH-like_DNA-bd_sf"/>
</dbReference>
<keyword evidence="3" id="KW-0804">Transcription</keyword>
<dbReference type="InterPro" id="IPR000524">
    <property type="entry name" value="Tscrpt_reg_HTH_GntR"/>
</dbReference>
<dbReference type="SUPFAM" id="SSF46785">
    <property type="entry name" value="Winged helix' DNA-binding domain"/>
    <property type="match status" value="1"/>
</dbReference>
<dbReference type="AlphaFoldDB" id="A0A7H0LJB2"/>
<proteinExistence type="predicted"/>
<sequence length="249" mass="27454">MARGDSNRLYERVSTDLAARITDGSYEIGQRLPPERLLAQTYSVSRPTIREAIIALEVDGLVEVRMGSGVYVTARVPRGGAPVETDMGPFELLEARRAIEGEACALAAAQISDELLAGLEALVDEMSRSAGDIMASEDADRRFHLAIAQATGNSAMYMAVEMLWDARARSPQYRLLSDKAHLAGVTPVIEEHRRIIEALRSRDPGRARKAMISHLSRVLESLLQATEVHELEQAKVRLDAQRQRYMTAG</sequence>
<accession>A0A7H0LJB2</accession>
<evidence type="ECO:0000259" key="4">
    <source>
        <dbReference type="PROSITE" id="PS50949"/>
    </source>
</evidence>
<dbReference type="PANTHER" id="PTHR43537:SF5">
    <property type="entry name" value="UXU OPERON TRANSCRIPTIONAL REGULATOR"/>
    <property type="match status" value="1"/>
</dbReference>
<dbReference type="Gene3D" id="1.10.10.10">
    <property type="entry name" value="Winged helix-like DNA-binding domain superfamily/Winged helix DNA-binding domain"/>
    <property type="match status" value="1"/>
</dbReference>
<name>A0A7H0LJB2_9SPHN</name>
<dbReference type="SMART" id="SM00895">
    <property type="entry name" value="FCD"/>
    <property type="match status" value="1"/>
</dbReference>
<dbReference type="InterPro" id="IPR011711">
    <property type="entry name" value="GntR_C"/>
</dbReference>
<dbReference type="Gene3D" id="1.20.120.530">
    <property type="entry name" value="GntR ligand-binding domain-like"/>
    <property type="match status" value="1"/>
</dbReference>
<dbReference type="Pfam" id="PF00392">
    <property type="entry name" value="GntR"/>
    <property type="match status" value="1"/>
</dbReference>
<dbReference type="SMART" id="SM00345">
    <property type="entry name" value="HTH_GNTR"/>
    <property type="match status" value="1"/>
</dbReference>
<dbReference type="InterPro" id="IPR036390">
    <property type="entry name" value="WH_DNA-bd_sf"/>
</dbReference>
<dbReference type="EMBL" id="CP061038">
    <property type="protein sequence ID" value="QNQ09765.1"/>
    <property type="molecule type" value="Genomic_DNA"/>
</dbReference>
<dbReference type="GO" id="GO:0003700">
    <property type="term" value="F:DNA-binding transcription factor activity"/>
    <property type="evidence" value="ECO:0007669"/>
    <property type="project" value="InterPro"/>
</dbReference>
<dbReference type="GO" id="GO:0003677">
    <property type="term" value="F:DNA binding"/>
    <property type="evidence" value="ECO:0007669"/>
    <property type="project" value="UniProtKB-KW"/>
</dbReference>
<organism evidence="5 6">
    <name type="scientific">Sphingomonas alpina</name>
    <dbReference type="NCBI Taxonomy" id="653931"/>
    <lineage>
        <taxon>Bacteria</taxon>
        <taxon>Pseudomonadati</taxon>
        <taxon>Pseudomonadota</taxon>
        <taxon>Alphaproteobacteria</taxon>
        <taxon>Sphingomonadales</taxon>
        <taxon>Sphingomonadaceae</taxon>
        <taxon>Sphingomonas</taxon>
    </lineage>
</organism>
<keyword evidence="6" id="KW-1185">Reference proteome</keyword>
<dbReference type="PRINTS" id="PR00035">
    <property type="entry name" value="HTHGNTR"/>
</dbReference>
<dbReference type="PANTHER" id="PTHR43537">
    <property type="entry name" value="TRANSCRIPTIONAL REGULATOR, GNTR FAMILY"/>
    <property type="match status" value="1"/>
</dbReference>
<dbReference type="RefSeq" id="WP_187762074.1">
    <property type="nucleotide sequence ID" value="NZ_CP061038.1"/>
</dbReference>
<dbReference type="PROSITE" id="PS50949">
    <property type="entry name" value="HTH_GNTR"/>
    <property type="match status" value="1"/>
</dbReference>
<gene>
    <name evidence="5" type="ORF">H3Z74_00430</name>
</gene>
<reference evidence="5 6" key="1">
    <citation type="submission" date="2020-09" db="EMBL/GenBank/DDBJ databases">
        <title>Sphingomonas sp., a new species isolated from pork steak.</title>
        <authorList>
            <person name="Heidler von Heilborn D."/>
        </authorList>
    </citation>
    <scope>NUCLEOTIDE SEQUENCE [LARGE SCALE GENOMIC DNA]</scope>
    <source>
        <strain evidence="6">S8-3T</strain>
    </source>
</reference>